<proteinExistence type="predicted"/>
<reference evidence="2" key="1">
    <citation type="submission" date="2019-08" db="EMBL/GenBank/DDBJ databases">
        <authorList>
            <person name="Kucharzyk K."/>
            <person name="Murdoch R.W."/>
            <person name="Higgins S."/>
            <person name="Loffler F."/>
        </authorList>
    </citation>
    <scope>NUCLEOTIDE SEQUENCE</scope>
</reference>
<dbReference type="AlphaFoldDB" id="A0A644TZ13"/>
<sequence length="253" mass="28408">MKIAQRALIVFLATIFSLGLGIATISAQTLSAEEILTRVDANQVYSAIYYEGRMEIVSGARVKVKTMKAWAEGEDKAFIEFTNPEDRGTKMLRLKDELWMYFPSERDTVKISGAMLRQGIMGSDFSYQDAMSSEELSELYTASISGSEILEGRDCHILELRSGASGVHYPRRKLWVDKEHFTILRGELYAKSGTLLKVLRVLGTLSLQGRRFPSVVEYADQLKKNSKTLLTMDSIVINPSIDPGRFSLQAFSR</sequence>
<evidence type="ECO:0000259" key="1">
    <source>
        <dbReference type="Pfam" id="PF17131"/>
    </source>
</evidence>
<dbReference type="InterPro" id="IPR033399">
    <property type="entry name" value="TP_0789-like"/>
</dbReference>
<organism evidence="2">
    <name type="scientific">bioreactor metagenome</name>
    <dbReference type="NCBI Taxonomy" id="1076179"/>
    <lineage>
        <taxon>unclassified sequences</taxon>
        <taxon>metagenomes</taxon>
        <taxon>ecological metagenomes</taxon>
    </lineage>
</organism>
<accession>A0A644TZ13</accession>
<dbReference type="PANTHER" id="PTHR37507:SF2">
    <property type="entry name" value="SPORULATION PROTEIN YDCC"/>
    <property type="match status" value="1"/>
</dbReference>
<evidence type="ECO:0000313" key="2">
    <source>
        <dbReference type="EMBL" id="MPL70881.1"/>
    </source>
</evidence>
<dbReference type="Pfam" id="PF17131">
    <property type="entry name" value="LolA_like"/>
    <property type="match status" value="1"/>
</dbReference>
<dbReference type="InterPro" id="IPR052944">
    <property type="entry name" value="Sporulation_related"/>
</dbReference>
<dbReference type="Gene3D" id="2.50.20.10">
    <property type="entry name" value="Lipoprotein localisation LolA/LolB/LppX"/>
    <property type="match status" value="1"/>
</dbReference>
<comment type="caution">
    <text evidence="2">The sequence shown here is derived from an EMBL/GenBank/DDBJ whole genome shotgun (WGS) entry which is preliminary data.</text>
</comment>
<protein>
    <recommendedName>
        <fullName evidence="1">Uncharacterized protein TP-0789 domain-containing protein</fullName>
    </recommendedName>
</protein>
<feature type="domain" description="Uncharacterized protein TP-0789" evidence="1">
    <location>
        <begin position="73"/>
        <end position="252"/>
    </location>
</feature>
<gene>
    <name evidence="2" type="ORF">SDC9_16643</name>
</gene>
<dbReference type="EMBL" id="VSSQ01000055">
    <property type="protein sequence ID" value="MPL70881.1"/>
    <property type="molecule type" value="Genomic_DNA"/>
</dbReference>
<dbReference type="CDD" id="cd16329">
    <property type="entry name" value="LolA_like"/>
    <property type="match status" value="1"/>
</dbReference>
<dbReference type="PANTHER" id="PTHR37507">
    <property type="entry name" value="SPORULATION PROTEIN YDCC"/>
    <property type="match status" value="1"/>
</dbReference>
<name>A0A644TZ13_9ZZZZ</name>